<dbReference type="Gene3D" id="3.80.10.10">
    <property type="entry name" value="Ribonuclease Inhibitor"/>
    <property type="match status" value="1"/>
</dbReference>
<organism evidence="1 2">
    <name type="scientific">Favolaschia claudopus</name>
    <dbReference type="NCBI Taxonomy" id="2862362"/>
    <lineage>
        <taxon>Eukaryota</taxon>
        <taxon>Fungi</taxon>
        <taxon>Dikarya</taxon>
        <taxon>Basidiomycota</taxon>
        <taxon>Agaricomycotina</taxon>
        <taxon>Agaricomycetes</taxon>
        <taxon>Agaricomycetidae</taxon>
        <taxon>Agaricales</taxon>
        <taxon>Marasmiineae</taxon>
        <taxon>Mycenaceae</taxon>
        <taxon>Favolaschia</taxon>
    </lineage>
</organism>
<proteinExistence type="predicted"/>
<keyword evidence="2" id="KW-1185">Reference proteome</keyword>
<evidence type="ECO:0000313" key="2">
    <source>
        <dbReference type="Proteomes" id="UP001362999"/>
    </source>
</evidence>
<protein>
    <submittedName>
        <fullName evidence="1">Uncharacterized protein</fullName>
    </submittedName>
</protein>
<dbReference type="InterPro" id="IPR032675">
    <property type="entry name" value="LRR_dom_sf"/>
</dbReference>
<dbReference type="Proteomes" id="UP001362999">
    <property type="component" value="Unassembled WGS sequence"/>
</dbReference>
<evidence type="ECO:0000313" key="1">
    <source>
        <dbReference type="EMBL" id="KAK6996962.1"/>
    </source>
</evidence>
<dbReference type="SUPFAM" id="SSF52047">
    <property type="entry name" value="RNI-like"/>
    <property type="match status" value="1"/>
</dbReference>
<sequence length="407" mass="45127">MPRLWASLHIPTDFIIAKSETRTAAVEQWLSRAAASSLSVSVCDMEGHWGWFPSPDSNRKLEALVAVLARIVFTDMTRETVQALADIEPPHLRSFTFTGDLSLLPLLKSNLLTGQHLRAISVSSNSDLNFVPNLPIVWHQLTHLVLAQTRHDGESISISKMISLLGRCPQLVSLSVALGKEEALAGSVSSVSLPFLESFIVPFRRVIWSQSHLMYIADCVSMPKLRRFHFPILIENVGSELDSFSLASLASKYPLVQDLAIHLESLHTQALLETFQAFTALTQLVVDARVSVPYDAQGFWASCGTVRFLELLTDEDVCPRLQALEIFGILNLSKFVLDAFLSVRVHATCRLQRLSLAFDEIRMDPIIPRLSPSETRSYALEGLHISISPPPQPQIAYASSPWTGLPP</sequence>
<feature type="non-terminal residue" evidence="1">
    <location>
        <position position="407"/>
    </location>
</feature>
<reference evidence="1 2" key="1">
    <citation type="journal article" date="2024" name="J Genomics">
        <title>Draft genome sequencing and assembly of Favolaschia claudopus CIRM-BRFM 2984 isolated from oak limbs.</title>
        <authorList>
            <person name="Navarro D."/>
            <person name="Drula E."/>
            <person name="Chaduli D."/>
            <person name="Cazenave R."/>
            <person name="Ahrendt S."/>
            <person name="Wang J."/>
            <person name="Lipzen A."/>
            <person name="Daum C."/>
            <person name="Barry K."/>
            <person name="Grigoriev I.V."/>
            <person name="Favel A."/>
            <person name="Rosso M.N."/>
            <person name="Martin F."/>
        </authorList>
    </citation>
    <scope>NUCLEOTIDE SEQUENCE [LARGE SCALE GENOMIC DNA]</scope>
    <source>
        <strain evidence="1 2">CIRM-BRFM 2984</strain>
    </source>
</reference>
<dbReference type="EMBL" id="JAWWNJ010000095">
    <property type="protein sequence ID" value="KAK6996962.1"/>
    <property type="molecule type" value="Genomic_DNA"/>
</dbReference>
<accession>A0AAW0A0I5</accession>
<gene>
    <name evidence="1" type="ORF">R3P38DRAFT_3068844</name>
</gene>
<name>A0AAW0A0I5_9AGAR</name>
<comment type="caution">
    <text evidence="1">The sequence shown here is derived from an EMBL/GenBank/DDBJ whole genome shotgun (WGS) entry which is preliminary data.</text>
</comment>
<dbReference type="AlphaFoldDB" id="A0AAW0A0I5"/>